<keyword evidence="2" id="KW-1133">Transmembrane helix</keyword>
<keyword evidence="5" id="KW-1185">Reference proteome</keyword>
<protein>
    <recommendedName>
        <fullName evidence="3">Tyrosine-protein kinase ephrin type A/B receptor-like domain-containing protein</fullName>
    </recommendedName>
</protein>
<evidence type="ECO:0000313" key="4">
    <source>
        <dbReference type="EMBL" id="GKT26470.1"/>
    </source>
</evidence>
<dbReference type="InterPro" id="IPR009030">
    <property type="entry name" value="Growth_fac_rcpt_cys_sf"/>
</dbReference>
<feature type="compositionally biased region" description="Acidic residues" evidence="1">
    <location>
        <begin position="2948"/>
        <end position="2961"/>
    </location>
</feature>
<organism evidence="4 5">
    <name type="scientific">Aduncisulcus paluster</name>
    <dbReference type="NCBI Taxonomy" id="2918883"/>
    <lineage>
        <taxon>Eukaryota</taxon>
        <taxon>Metamonada</taxon>
        <taxon>Carpediemonas-like organisms</taxon>
        <taxon>Aduncisulcus</taxon>
    </lineage>
</organism>
<feature type="compositionally biased region" description="Acidic residues" evidence="1">
    <location>
        <begin position="2882"/>
        <end position="2895"/>
    </location>
</feature>
<sequence length="3079" mass="324201">MYNLINILIDSPDKFNAYDCPTGTYGDDNRCIPCPPGYTCNGTTATITPAGTFAITGSDTSYDCSYGGFGLYSAISGLTSQDQCILCPEGQYCDGDTDSTACPEGFFCPAGSFKGTHNICPAGYVTTATGMGYLGDCVDSSNECKNGVYCGQGATSSTSCDAGTRMITDYLGLGILDCLPCERGTACPTATTTDACGSNHFCPINTSSNTSNICYPGTKTLDTDLYAHYQCDSCDAGTYCELPDDLTSTTAPEQTCPAGHYCPSGTKRATEYPCPPGTRISTGDGTNTGVDQCEDCPVGYFCPHGSADVENSGDDYKCPLGHYCPVGTTHKREYPCEAGTYQDTLGQGSCEQCTIGHFCPEGSYEAVECPIGEYQDQTGQSECLDCPEGQICSSPGTSSPVTCDPGTYSNEGLACVSCPKGYYCPSGVSKPLACPAGMYCSGGTHNIIEANIDTATDPCEDAADTNCQRCKAGYYCPERSVIEYPCPKGTYRPNDTGKIKVDPDDSSITGTGCSPCPEGFYCLGTGDSDPSDDICDDGYECLEGSSSPTEEPCDPGYYSYYSDAGYSATVCTICPAGYYCPGATIVPEDCPEGYYCPEGSSGATPCPIGTYNAALNGESEIADCLSCPGGYFCSSTAMDHDPTGNSDEMCQAGFYCGGGATVSSPKGDYDSGDTNGVCPQGHYCELNTTEPEDCPLGTFNKYTGGESSDICVACTAGRDCNSTALVMDGVACAAGSYCLEGTGTGSGTEPVQASAGHFAKLGSSRETACPAGTYQPNIGQASCLDCDTGHICPYDSSGRIAMEDCGEGMYCDDIAMIAAIPCPPGTFSSGANNTDLTDCGSCTPGQYCDSYGLIAESGACAAGYYCVGGDTSPTPARDAADDELTTSGPCPAGYYCPEGSDAPIACSEGTYSNKEYLTDSSECISCDRGNYCDSTALTAVSGICEAGYICEGGSIDKYGRESAGDAVHQCPIHFYCPAGAIIPIHCAAGTYIDSLGAITCDGCPEGYYCSGKSVDSSVSGKTRCPRGWYCEPNTITPLFQCAIGTYDNFDGDSTNTGLTADTDCSSCPPGVYCSDEGMYFNAATDGGAVTDVFPLCKAGYMCGGGCTEDTCGDTLCTAGYYCPAGTADTADAIVCPKGTYNPLTGAKTLDDCLDCPAGYFCDSTNLTSLTGLECPANYYCPTGSGASEADKIECLAGHYCPLQSSIPIICDIGTYSIAGQSSCTPCDEGKYCPDMGMSVQYECPAGYKCSNTGLTIEACEEGTYRSLGLGSGESCVDCSEGKYCPKGASSELACPSGYYCLGLSAYVSAEYADPVPCDTGTYMFESSTSSTSSSGCVACPSGRFCPESAYVVADGTADADIGLPVFQGYYCENGSCITGRGLIHKVLETDPDPENQLCTEGNYCPGGTATPQPCPAGTYQPNTGSISSDDCLMCPAGSYCSGGESDVSGSCMAGYYCETGSEVSNPAAGICPVGSYCISGSDAPIHCPASQYQDVVGQSTCKTCAAGTYCPKPGEDPIECPAGYYCPSGASSPTPCPAGRMGWDGAASLTGLVAETDCQLCTEGYACVNPATVEPTILCAAGYFCATGTSSRTPSAGLCPVGYYCPEGSITASSCPLGTYNSQTGRSSRWDCLPCSVGQYCATSGLESPTGDCSAGYYCDLRCSSDQFTPIKAGSIEVVEDGVTVTYTYESDVCVRSCSSDQEYYDGSGCVACGTTCDTGSWCVAASTCECKPGYDDNAGTCVEAEGYRSDGIYYTMFDPHTSATPASNVCPMYYSCAEGSIEPLPCAPATYQDETGQATCKTCTEGNYCVGTVRGATLNDSEPSVEHRLPQTCPMGLYCPLESTYGLLCPAGSYSTETGMISSDSCISCPSGSYCMNSIVVDLCNPGYVCRGGASSPTPSDPPNNEQCPLGYYCPEGSKTTTRCPTGKWTFSLGASTEAECLPCEPGYTCTGDEPALCDKGYYCVGDNAIEACPTGHYNDVSGGTTKADCKACPAGYYCDEVAMSDYSENICPTGSYCPLGSKIPTPCPAGTYNELSQIASLLYCLDCPAGYYCESGTSDPVKCDDGYFCPEGSTFPISCPIGYTSVGDDVSDLRTSLDDSCVACPAGYYCSEGGDTDPEPCTDGYVCTGSATTSTPMSDEEGGYICPAGYYCQASDDGTNIVPCPAGSYGYLTGLSSSDGCIECPANTFSSEEGSSECSGCGSSSWSEKGSSTCLCYGKNRVFQPSDRHCVCEPGYEYTTNGVDISYLDSSVDCRLTVYERCGSGKTTIGRSAAGSCVAGDVEEVCADECSGLGGGTFSLQFGLCVCNTVDTPVSVCDLSCRQETTEITVNADGQLTVTDTLNSVTNEYTFTNLVSNGVVGSVKCEKDDGDCSLTPVTLNSSGWLGHYTVTGDAVDTVITSTRDSLVVTSEYNIPDYSNAHFNTNNPSIRPKDLSSPGISNPIICITVNADGQLTVTDTLNSITNEYTFTNLVSNGVVGSVKCEKDDGDCSLTPVTLNSSGWLGHYTVTGYAVDTVITSTRDSLVVTSEYNIPDYSNAHFNTNNPSIRPKDLSSPGISNPIICVEEGDGLIIDVSEGVYPVYDRASLLSDNSDFDYGSLRELLNSMKTSLSSTTYTILFNTPGNIVFYSSENEQNKTFIHVAPSGISCPTDSILPVTQENLVSLNFAQLVGVSLPLQPWWLLIGILLCSIFATVASLIVTMSIFSKASTTELGDSNARPHQEQIKQLDMGQFASKGGFVAENLDHMRLGFDLPDDDIERERMIQSLEVLQIPYNRENRTRRKGTSDISLSYPEALSMINHHHLWRNGEKLIDLGGFNVQRFFNMVQRQLDTISSTIEKQKEETQPERECLNTATNSLHDTVTQVLKEVMECGERIVGVKEDEENEEEDEESVVDSERSDSSRKPHSRSKEKESKKSRLEDTSLEKKRQPSRKKKILSHVKALLTSNEDDDGTVDDGVETTEDKRDGEPNTPVTRLWLAQQFIHSLRLMKDQLGSHAAIRSRIGRKVDRCLSLLQQRVEGLIASTEQQVKDINTEAIYSSIESVKEASIAAVKILRELEGISGGGWCIRRWKEEIEEE</sequence>
<dbReference type="InterPro" id="IPR011641">
    <property type="entry name" value="Tyr-kin_ephrin_A/B_rcpt-like"/>
</dbReference>
<dbReference type="SMART" id="SM01411">
    <property type="entry name" value="Ephrin_rec_like"/>
    <property type="match status" value="31"/>
</dbReference>
<comment type="caution">
    <text evidence="4">The sequence shown here is derived from an EMBL/GenBank/DDBJ whole genome shotgun (WGS) entry which is preliminary data.</text>
</comment>
<feature type="region of interest" description="Disordered" evidence="1">
    <location>
        <begin position="2878"/>
        <end position="2973"/>
    </location>
</feature>
<dbReference type="Proteomes" id="UP001057375">
    <property type="component" value="Unassembled WGS sequence"/>
</dbReference>
<feature type="transmembrane region" description="Helical" evidence="2">
    <location>
        <begin position="2681"/>
        <end position="2701"/>
    </location>
</feature>
<evidence type="ECO:0000256" key="1">
    <source>
        <dbReference type="SAM" id="MobiDB-lite"/>
    </source>
</evidence>
<evidence type="ECO:0000259" key="3">
    <source>
        <dbReference type="Pfam" id="PF07699"/>
    </source>
</evidence>
<evidence type="ECO:0000313" key="5">
    <source>
        <dbReference type="Proteomes" id="UP001057375"/>
    </source>
</evidence>
<feature type="domain" description="Tyrosine-protein kinase ephrin type A/B receptor-like" evidence="3">
    <location>
        <begin position="356"/>
        <end position="403"/>
    </location>
</feature>
<accession>A0ABQ5K2N5</accession>
<feature type="compositionally biased region" description="Basic residues" evidence="1">
    <location>
        <begin position="2930"/>
        <end position="2939"/>
    </location>
</feature>
<evidence type="ECO:0000256" key="2">
    <source>
        <dbReference type="SAM" id="Phobius"/>
    </source>
</evidence>
<feature type="compositionally biased region" description="Basic and acidic residues" evidence="1">
    <location>
        <begin position="2896"/>
        <end position="2929"/>
    </location>
</feature>
<gene>
    <name evidence="4" type="ORF">ADUPG1_013366</name>
</gene>
<dbReference type="PANTHER" id="PTHR47236:SF4">
    <property type="entry name" value="GENE 9195-RELATED"/>
    <property type="match status" value="1"/>
</dbReference>
<name>A0ABQ5K2N5_9EUKA</name>
<dbReference type="PANTHER" id="PTHR47236">
    <property type="entry name" value="GENE, 32742-RELATED-RELATED"/>
    <property type="match status" value="1"/>
</dbReference>
<reference evidence="4" key="1">
    <citation type="submission" date="2022-03" db="EMBL/GenBank/DDBJ databases">
        <title>Draft genome sequence of Aduncisulcus paluster, a free-living microaerophilic Fornicata.</title>
        <authorList>
            <person name="Yuyama I."/>
            <person name="Kume K."/>
            <person name="Tamura T."/>
            <person name="Inagaki Y."/>
            <person name="Hashimoto T."/>
        </authorList>
    </citation>
    <scope>NUCLEOTIDE SEQUENCE</scope>
    <source>
        <strain evidence="4">NY0171</strain>
    </source>
</reference>
<feature type="non-terminal residue" evidence="4">
    <location>
        <position position="3079"/>
    </location>
</feature>
<dbReference type="EMBL" id="BQXS01012657">
    <property type="protein sequence ID" value="GKT26470.1"/>
    <property type="molecule type" value="Genomic_DNA"/>
</dbReference>
<keyword evidence="2" id="KW-0472">Membrane</keyword>
<dbReference type="Pfam" id="PF07699">
    <property type="entry name" value="Ephrin_rec_like"/>
    <property type="match status" value="2"/>
</dbReference>
<dbReference type="SUPFAM" id="SSF57184">
    <property type="entry name" value="Growth factor receptor domain"/>
    <property type="match status" value="6"/>
</dbReference>
<proteinExistence type="predicted"/>
<dbReference type="Gene3D" id="2.10.50.10">
    <property type="entry name" value="Tumor Necrosis Factor Receptor, subunit A, domain 2"/>
    <property type="match status" value="7"/>
</dbReference>
<feature type="domain" description="Tyrosine-protein kinase ephrin type A/B receptor-like" evidence="3">
    <location>
        <begin position="756"/>
        <end position="790"/>
    </location>
</feature>
<keyword evidence="2" id="KW-0812">Transmembrane</keyword>